<comment type="caution">
    <text evidence="1">The sequence shown here is derived from an EMBL/GenBank/DDBJ whole genome shotgun (WGS) entry which is preliminary data.</text>
</comment>
<sequence length="127" mass="14306">MLQQLTTSTPRGIYWGFLDARAEALEIPRETAEDFALVRLACVARVQDSNSYVQLRAAWDGLGIRERDLLMDHFLADGIDQRAFVLEFLPACVQNAQQNKVIGLSLLLEASVAGRRIHVTGSWWSLY</sequence>
<keyword evidence="2" id="KW-1185">Reference proteome</keyword>
<evidence type="ECO:0000313" key="1">
    <source>
        <dbReference type="EMBL" id="CAK9045200.1"/>
    </source>
</evidence>
<dbReference type="EMBL" id="CAXAMM010019224">
    <property type="protein sequence ID" value="CAK9045200.1"/>
    <property type="molecule type" value="Genomic_DNA"/>
</dbReference>
<gene>
    <name evidence="1" type="ORF">SCF082_LOCUS25562</name>
</gene>
<protein>
    <submittedName>
        <fullName evidence="1">Uncharacterized protein</fullName>
    </submittedName>
</protein>
<accession>A0ABP0M4P2</accession>
<proteinExistence type="predicted"/>
<name>A0ABP0M4P2_9DINO</name>
<organism evidence="1 2">
    <name type="scientific">Durusdinium trenchii</name>
    <dbReference type="NCBI Taxonomy" id="1381693"/>
    <lineage>
        <taxon>Eukaryota</taxon>
        <taxon>Sar</taxon>
        <taxon>Alveolata</taxon>
        <taxon>Dinophyceae</taxon>
        <taxon>Suessiales</taxon>
        <taxon>Symbiodiniaceae</taxon>
        <taxon>Durusdinium</taxon>
    </lineage>
</organism>
<evidence type="ECO:0000313" key="2">
    <source>
        <dbReference type="Proteomes" id="UP001642464"/>
    </source>
</evidence>
<dbReference type="Proteomes" id="UP001642464">
    <property type="component" value="Unassembled WGS sequence"/>
</dbReference>
<reference evidence="1 2" key="1">
    <citation type="submission" date="2024-02" db="EMBL/GenBank/DDBJ databases">
        <authorList>
            <person name="Chen Y."/>
            <person name="Shah S."/>
            <person name="Dougan E. K."/>
            <person name="Thang M."/>
            <person name="Chan C."/>
        </authorList>
    </citation>
    <scope>NUCLEOTIDE SEQUENCE [LARGE SCALE GENOMIC DNA]</scope>
</reference>